<sequence length="249" mass="25593">MASGPVSRATYWRRRVFLLAGLLAVLALIVYACRPSDDEGEATTPASSGSDIEAGAASDGGEPADPSIPASPPDDADDEEDADTPEEGGAGDGGSPSGGGGDGSVSGAASDGSGGGSRPAAAPCGPEDVVVTVRSDREDYAAGVQPTFTLTLVSTSPENCTAQVGTETLELRITSGDDRIWSSVDCVGEPTAEPVELHRGVPHTVEITWDRTRSWPDCREIFSSALPGTYVAKAYSDYETAGSQVFRLH</sequence>
<feature type="compositionally biased region" description="Acidic residues" evidence="1">
    <location>
        <begin position="74"/>
        <end position="86"/>
    </location>
</feature>
<accession>A0ABY4L5P7</accession>
<feature type="compositionally biased region" description="Gly residues" evidence="1">
    <location>
        <begin position="88"/>
        <end position="104"/>
    </location>
</feature>
<keyword evidence="3" id="KW-1185">Reference proteome</keyword>
<gene>
    <name evidence="2" type="ORF">FOF52_15565</name>
</gene>
<evidence type="ECO:0000313" key="2">
    <source>
        <dbReference type="EMBL" id="UPT22206.1"/>
    </source>
</evidence>
<proteinExistence type="predicted"/>
<dbReference type="EMBL" id="CP051627">
    <property type="protein sequence ID" value="UPT22206.1"/>
    <property type="molecule type" value="Genomic_DNA"/>
</dbReference>
<feature type="region of interest" description="Disordered" evidence="1">
    <location>
        <begin position="37"/>
        <end position="125"/>
    </location>
</feature>
<evidence type="ECO:0000256" key="1">
    <source>
        <dbReference type="SAM" id="MobiDB-lite"/>
    </source>
</evidence>
<evidence type="ECO:0000313" key="3">
    <source>
        <dbReference type="Proteomes" id="UP000832041"/>
    </source>
</evidence>
<reference evidence="2 3" key="1">
    <citation type="submission" date="2020-04" db="EMBL/GenBank/DDBJ databases">
        <title>Thermobifida alba genome sequencing and assembly.</title>
        <authorList>
            <person name="Luzics S."/>
            <person name="Horvath B."/>
            <person name="Nagy I."/>
            <person name="Toth A."/>
            <person name="Nagy I."/>
            <person name="Kukolya J."/>
        </authorList>
    </citation>
    <scope>NUCLEOTIDE SEQUENCE [LARGE SCALE GENOMIC DNA]</scope>
    <source>
        <strain evidence="2 3">DSM 43795</strain>
    </source>
</reference>
<dbReference type="Proteomes" id="UP000832041">
    <property type="component" value="Chromosome"/>
</dbReference>
<organism evidence="2 3">
    <name type="scientific">Thermobifida alba</name>
    <name type="common">Thermomonospora alba</name>
    <dbReference type="NCBI Taxonomy" id="53522"/>
    <lineage>
        <taxon>Bacteria</taxon>
        <taxon>Bacillati</taxon>
        <taxon>Actinomycetota</taxon>
        <taxon>Actinomycetes</taxon>
        <taxon>Streptosporangiales</taxon>
        <taxon>Nocardiopsidaceae</taxon>
        <taxon>Thermobifida</taxon>
    </lineage>
</organism>
<name>A0ABY4L5P7_THEAE</name>
<protein>
    <submittedName>
        <fullName evidence="2">Uncharacterized protein</fullName>
    </submittedName>
</protein>